<keyword evidence="1" id="KW-0614">Plasmid</keyword>
<evidence type="ECO:0000313" key="2">
    <source>
        <dbReference type="Proteomes" id="UP000015559"/>
    </source>
</evidence>
<dbReference type="EMBL" id="AP013067">
    <property type="protein sequence ID" value="BAN36844.1"/>
    <property type="molecule type" value="Genomic_DNA"/>
</dbReference>
<dbReference type="Proteomes" id="UP000015559">
    <property type="component" value="Plasmid pSCD"/>
</dbReference>
<dbReference type="HOGENOM" id="CLU_1618154_0_0_4"/>
<dbReference type="RefSeq" id="WP_009207763.1">
    <property type="nucleotide sequence ID" value="NC_022358.1"/>
</dbReference>
<keyword evidence="2" id="KW-1185">Reference proteome</keyword>
<dbReference type="AlphaFoldDB" id="S6API6"/>
<protein>
    <submittedName>
        <fullName evidence="1">Uncharacterized protein</fullName>
    </submittedName>
</protein>
<organism evidence="1 2">
    <name type="scientific">Sulfuricella denitrificans (strain DSM 22764 / NBRC 105220 / skB26)</name>
    <dbReference type="NCBI Taxonomy" id="1163617"/>
    <lineage>
        <taxon>Bacteria</taxon>
        <taxon>Pseudomonadati</taxon>
        <taxon>Pseudomonadota</taxon>
        <taxon>Betaproteobacteria</taxon>
        <taxon>Nitrosomonadales</taxon>
        <taxon>Sulfuricellaceae</taxon>
        <taxon>Sulfuricella</taxon>
    </lineage>
</organism>
<dbReference type="KEGG" id="sdr:SCD_n03045"/>
<reference evidence="1 2" key="1">
    <citation type="journal article" date="2012" name="Appl. Environ. Microbiol.">
        <title>Draft genome sequence of a psychrotolerant sulfur-oxidizing bacterium, Sulfuricella denitrificans skB26, and proteomic insights into cold adaptation.</title>
        <authorList>
            <person name="Watanabe T."/>
            <person name="Kojima H."/>
            <person name="Fukui M."/>
        </authorList>
    </citation>
    <scope>NUCLEOTIDE SEQUENCE [LARGE SCALE GENOMIC DNA]</scope>
    <source>
        <strain evidence="2">skB26</strain>
        <plasmid evidence="1 2">pSCD</plasmid>
    </source>
</reference>
<accession>S6API6</accession>
<geneLocation type="plasmid" evidence="1 2">
    <name>pSCD</name>
</geneLocation>
<gene>
    <name evidence="1" type="ORF">SCD_n03045</name>
</gene>
<name>S6API6_SULDS</name>
<sequence length="164" mass="18271">MHTHVLSLNLTGKPEEIIEGNSLQNLAYEVAMRFASTCPETTPLPFTAHVNPRGTIIRMELKADLGNDWWQDNHPLLDGSCGVLTAVIEPIKKRSERYLIPENLLKGGGKAWLLINDGQVTDLVYATKQSVSANDPDFKARLKQRGKLIKGKVSGVFFFPDKEQ</sequence>
<proteinExistence type="predicted"/>
<evidence type="ECO:0000313" key="1">
    <source>
        <dbReference type="EMBL" id="BAN36844.1"/>
    </source>
</evidence>